<feature type="region of interest" description="Disordered" evidence="1">
    <location>
        <begin position="385"/>
        <end position="413"/>
    </location>
</feature>
<name>A0A854Q6B9_CRYNE</name>
<gene>
    <name evidence="2" type="ORF">C361_06296</name>
</gene>
<dbReference type="EMBL" id="AMKT01000083">
    <property type="protein sequence ID" value="OXG13105.1"/>
    <property type="molecule type" value="Genomic_DNA"/>
</dbReference>
<feature type="compositionally biased region" description="Basic residues" evidence="1">
    <location>
        <begin position="534"/>
        <end position="547"/>
    </location>
</feature>
<evidence type="ECO:0000313" key="2">
    <source>
        <dbReference type="EMBL" id="OXG13105.1"/>
    </source>
</evidence>
<organism evidence="2 3">
    <name type="scientific">Cryptococcus neoformans Tu259-1</name>
    <dbReference type="NCBI Taxonomy" id="1230072"/>
    <lineage>
        <taxon>Eukaryota</taxon>
        <taxon>Fungi</taxon>
        <taxon>Dikarya</taxon>
        <taxon>Basidiomycota</taxon>
        <taxon>Agaricomycotina</taxon>
        <taxon>Tremellomycetes</taxon>
        <taxon>Tremellales</taxon>
        <taxon>Cryptococcaceae</taxon>
        <taxon>Cryptococcus</taxon>
        <taxon>Cryptococcus neoformans species complex</taxon>
    </lineage>
</organism>
<evidence type="ECO:0000256" key="1">
    <source>
        <dbReference type="SAM" id="MobiDB-lite"/>
    </source>
</evidence>
<proteinExistence type="predicted"/>
<feature type="compositionally biased region" description="Polar residues" evidence="1">
    <location>
        <begin position="22"/>
        <end position="32"/>
    </location>
</feature>
<accession>A0A854Q6B9</accession>
<sequence length="606" mass="66824">MQPPPNQLPDSPSAAHLPSFFASLNKTRSSQFRELLQTPPESSHTSQHGRSSKEEASYSFSHNKVPHPHIGLSTSKWPSRNSSQCDTLQPLLAQELFVHNKGRKITTASDRIMEAIEGLSDRVASVQHDVVMLKSDSRHNREQLHDMQLGQKLLPVRDEIADEIMNILTSVIQDTFQSSTLDNANRSIARNLTETFFPRLEAMICGLEKMIQASKTDVCMNLERSNNLLEHINCMSDVIKKLDDSLEAQRDGSRIFDDCKKSFERLIGTNMNANIHFIQNSLQELHAKVNQLSAPSRPPEYVELKKHATHLVASSASITSIVDLLRVILSNQTHLKMLVQHLLSTSNSNNSQNLSYQRDPLSSISQHLSLDHLNKALPNEALQDHTTSTQLLSTQSSTMQSNSTDDLPLTGNDSTDIFRSKSYIPGSVSFPCSTSLEEVTSLNPHSMSTMDQNKPSSSPGGVAATASSKTCTASTVESTTKICCKKGKFKKSKAITRSALTSTLECSTTCSIQKAIPCTSPAIGTTRSLINAQTHRRQTRQSSKKASHLSSYDVQSSVIPDCRGSVLQPFGPTERDIGIPVPTEGRVSKGKKRTWDFSSDEEAEET</sequence>
<feature type="region of interest" description="Disordered" evidence="1">
    <location>
        <begin position="532"/>
        <end position="552"/>
    </location>
</feature>
<feature type="region of interest" description="Disordered" evidence="1">
    <location>
        <begin position="1"/>
        <end position="84"/>
    </location>
</feature>
<feature type="region of interest" description="Disordered" evidence="1">
    <location>
        <begin position="444"/>
        <end position="469"/>
    </location>
</feature>
<feature type="compositionally biased region" description="Polar residues" evidence="1">
    <location>
        <begin position="72"/>
        <end position="84"/>
    </location>
</feature>
<feature type="region of interest" description="Disordered" evidence="1">
    <location>
        <begin position="569"/>
        <end position="606"/>
    </location>
</feature>
<evidence type="ECO:0000313" key="3">
    <source>
        <dbReference type="Proteomes" id="UP000199727"/>
    </source>
</evidence>
<feature type="compositionally biased region" description="Low complexity" evidence="1">
    <location>
        <begin position="385"/>
        <end position="406"/>
    </location>
</feature>
<reference evidence="2 3" key="1">
    <citation type="submission" date="2017-06" db="EMBL/GenBank/DDBJ databases">
        <title>Global population genomics of the pathogenic fungus Cryptococcus neoformans var. grubii.</title>
        <authorList>
            <person name="Cuomo C."/>
            <person name="Litvintseva A."/>
            <person name="Chen Y."/>
            <person name="Young S."/>
            <person name="Zeng Q."/>
            <person name="Chapman S."/>
            <person name="Gujja S."/>
            <person name="Saif S."/>
            <person name="Birren B."/>
        </authorList>
    </citation>
    <scope>NUCLEOTIDE SEQUENCE [LARGE SCALE GENOMIC DNA]</scope>
    <source>
        <strain evidence="2 3">Tu259-1</strain>
    </source>
</reference>
<dbReference type="AlphaFoldDB" id="A0A854Q6B9"/>
<protein>
    <submittedName>
        <fullName evidence="2">Uncharacterized protein</fullName>
    </submittedName>
</protein>
<feature type="compositionally biased region" description="Polar residues" evidence="1">
    <location>
        <begin position="39"/>
        <end position="49"/>
    </location>
</feature>
<dbReference type="OrthoDB" id="2572975at2759"/>
<feature type="compositionally biased region" description="Polar residues" evidence="1">
    <location>
        <begin position="444"/>
        <end position="459"/>
    </location>
</feature>
<comment type="caution">
    <text evidence="2">The sequence shown here is derived from an EMBL/GenBank/DDBJ whole genome shotgun (WGS) entry which is preliminary data.</text>
</comment>
<dbReference type="Proteomes" id="UP000199727">
    <property type="component" value="Unassembled WGS sequence"/>
</dbReference>